<feature type="region of interest" description="Disordered" evidence="1">
    <location>
        <begin position="1"/>
        <end position="82"/>
    </location>
</feature>
<gene>
    <name evidence="2" type="ORF">GCM10007857_36440</name>
</gene>
<evidence type="ECO:0000313" key="2">
    <source>
        <dbReference type="EMBL" id="GLR86933.1"/>
    </source>
</evidence>
<dbReference type="EMBL" id="BSOW01000012">
    <property type="protein sequence ID" value="GLR86933.1"/>
    <property type="molecule type" value="Genomic_DNA"/>
</dbReference>
<proteinExistence type="predicted"/>
<accession>A0ABQ6B424</accession>
<evidence type="ECO:0000313" key="3">
    <source>
        <dbReference type="Proteomes" id="UP001156905"/>
    </source>
</evidence>
<feature type="compositionally biased region" description="Low complexity" evidence="1">
    <location>
        <begin position="35"/>
        <end position="44"/>
    </location>
</feature>
<keyword evidence="3" id="KW-1185">Reference proteome</keyword>
<evidence type="ECO:0000256" key="1">
    <source>
        <dbReference type="SAM" id="MobiDB-lite"/>
    </source>
</evidence>
<organism evidence="2 3">
    <name type="scientific">Bradyrhizobium iriomotense</name>
    <dbReference type="NCBI Taxonomy" id="441950"/>
    <lineage>
        <taxon>Bacteria</taxon>
        <taxon>Pseudomonadati</taxon>
        <taxon>Pseudomonadota</taxon>
        <taxon>Alphaproteobacteria</taxon>
        <taxon>Hyphomicrobiales</taxon>
        <taxon>Nitrobacteraceae</taxon>
        <taxon>Bradyrhizobium</taxon>
    </lineage>
</organism>
<comment type="caution">
    <text evidence="2">The sequence shown here is derived from an EMBL/GenBank/DDBJ whole genome shotgun (WGS) entry which is preliminary data.</text>
</comment>
<protein>
    <submittedName>
        <fullName evidence="2">Uncharacterized protein</fullName>
    </submittedName>
</protein>
<dbReference type="Proteomes" id="UP001156905">
    <property type="component" value="Unassembled WGS sequence"/>
</dbReference>
<reference evidence="3" key="1">
    <citation type="journal article" date="2019" name="Int. J. Syst. Evol. Microbiol.">
        <title>The Global Catalogue of Microorganisms (GCM) 10K type strain sequencing project: providing services to taxonomists for standard genome sequencing and annotation.</title>
        <authorList>
            <consortium name="The Broad Institute Genomics Platform"/>
            <consortium name="The Broad Institute Genome Sequencing Center for Infectious Disease"/>
            <person name="Wu L."/>
            <person name="Ma J."/>
        </authorList>
    </citation>
    <scope>NUCLEOTIDE SEQUENCE [LARGE SCALE GENOMIC DNA]</scope>
    <source>
        <strain evidence="3">NBRC 102520</strain>
    </source>
</reference>
<feature type="compositionally biased region" description="Low complexity" evidence="1">
    <location>
        <begin position="65"/>
        <end position="82"/>
    </location>
</feature>
<name>A0ABQ6B424_9BRAD</name>
<sequence>MHCARAAASVRARSAGFWNEARPQRPTISSERIEAGISGPVPGSASGGGEEDENDGRLMPPPHAPSSSAKAAAAPSLATVRA</sequence>
<feature type="compositionally biased region" description="Low complexity" evidence="1">
    <location>
        <begin position="1"/>
        <end position="15"/>
    </location>
</feature>